<dbReference type="PANTHER" id="PTHR30032">
    <property type="entry name" value="N-ACETYLMURAMOYL-L-ALANINE AMIDASE-RELATED"/>
    <property type="match status" value="1"/>
</dbReference>
<dbReference type="InterPro" id="IPR046320">
    <property type="entry name" value="DUF4922"/>
</dbReference>
<evidence type="ECO:0000259" key="1">
    <source>
        <dbReference type="Pfam" id="PF08486"/>
    </source>
</evidence>
<dbReference type="InterPro" id="IPR043171">
    <property type="entry name" value="Ap4A_phos1/2-like"/>
</dbReference>
<feature type="domain" description="DUF4922" evidence="2">
    <location>
        <begin position="13"/>
        <end position="158"/>
    </location>
</feature>
<dbReference type="InterPro" id="IPR013486">
    <property type="entry name" value="SpoIID/LytB"/>
</dbReference>
<accession>A0A9E2P165</accession>
<evidence type="ECO:0000313" key="4">
    <source>
        <dbReference type="Proteomes" id="UP000823865"/>
    </source>
</evidence>
<dbReference type="GO" id="GO:0030435">
    <property type="term" value="P:sporulation resulting in formation of a cellular spore"/>
    <property type="evidence" value="ECO:0007669"/>
    <property type="project" value="InterPro"/>
</dbReference>
<dbReference type="SUPFAM" id="SSF54197">
    <property type="entry name" value="HIT-like"/>
    <property type="match status" value="1"/>
</dbReference>
<name>A0A9E2P165_9BACT</name>
<dbReference type="Pfam" id="PF08486">
    <property type="entry name" value="SpoIID"/>
    <property type="match status" value="1"/>
</dbReference>
<dbReference type="NCBIfam" id="TIGR02669">
    <property type="entry name" value="SpoIID_LytB"/>
    <property type="match status" value="1"/>
</dbReference>
<dbReference type="InterPro" id="IPR051922">
    <property type="entry name" value="Bact_Sporulation_Assoc"/>
</dbReference>
<dbReference type="GO" id="GO:0030288">
    <property type="term" value="C:outer membrane-bounded periplasmic space"/>
    <property type="evidence" value="ECO:0007669"/>
    <property type="project" value="TreeGrafter"/>
</dbReference>
<comment type="caution">
    <text evidence="3">The sequence shown here is derived from an EMBL/GenBank/DDBJ whole genome shotgun (WGS) entry which is preliminary data.</text>
</comment>
<organism evidence="3 4">
    <name type="scientific">Candidatus Paraprevotella stercoravium</name>
    <dbReference type="NCBI Taxonomy" id="2838725"/>
    <lineage>
        <taxon>Bacteria</taxon>
        <taxon>Pseudomonadati</taxon>
        <taxon>Bacteroidota</taxon>
        <taxon>Bacteroidia</taxon>
        <taxon>Bacteroidales</taxon>
        <taxon>Prevotellaceae</taxon>
        <taxon>Paraprevotella</taxon>
    </lineage>
</organism>
<reference evidence="3" key="2">
    <citation type="submission" date="2021-04" db="EMBL/GenBank/DDBJ databases">
        <authorList>
            <person name="Gilroy R."/>
        </authorList>
    </citation>
    <scope>NUCLEOTIDE SEQUENCE</scope>
    <source>
        <strain evidence="3">G3-2149</strain>
    </source>
</reference>
<dbReference type="EMBL" id="JAHLFU010000053">
    <property type="protein sequence ID" value="MBU3852771.1"/>
    <property type="molecule type" value="Genomic_DNA"/>
</dbReference>
<dbReference type="AlphaFoldDB" id="A0A9E2P165"/>
<dbReference type="InterPro" id="IPR036265">
    <property type="entry name" value="HIT-like_sf"/>
</dbReference>
<dbReference type="Proteomes" id="UP000823865">
    <property type="component" value="Unassembled WGS sequence"/>
</dbReference>
<dbReference type="PANTHER" id="PTHR30032:SF4">
    <property type="entry name" value="AMIDASE ENHANCER"/>
    <property type="match status" value="1"/>
</dbReference>
<reference evidence="3" key="1">
    <citation type="journal article" date="2021" name="PeerJ">
        <title>Extensive microbial diversity within the chicken gut microbiome revealed by metagenomics and culture.</title>
        <authorList>
            <person name="Gilroy R."/>
            <person name="Ravi A."/>
            <person name="Getino M."/>
            <person name="Pursley I."/>
            <person name="Horton D.L."/>
            <person name="Alikhan N.F."/>
            <person name="Baker D."/>
            <person name="Gharbi K."/>
            <person name="Hall N."/>
            <person name="Watson M."/>
            <person name="Adriaenssens E.M."/>
            <person name="Foster-Nyarko E."/>
            <person name="Jarju S."/>
            <person name="Secka A."/>
            <person name="Antonio M."/>
            <person name="Oren A."/>
            <person name="Chaudhuri R.R."/>
            <person name="La Ragione R."/>
            <person name="Hildebrand F."/>
            <person name="Pallen M.J."/>
        </authorList>
    </citation>
    <scope>NUCLEOTIDE SEQUENCE</scope>
    <source>
        <strain evidence="3">G3-2149</strain>
    </source>
</reference>
<gene>
    <name evidence="3" type="ORF">H9789_02895</name>
</gene>
<dbReference type="Pfam" id="PF16269">
    <property type="entry name" value="DUF4922"/>
    <property type="match status" value="1"/>
</dbReference>
<dbReference type="Gene3D" id="3.30.428.70">
    <property type="match status" value="1"/>
</dbReference>
<feature type="domain" description="Sporulation stage II protein D amidase enhancer LytB N-terminal" evidence="1">
    <location>
        <begin position="417"/>
        <end position="532"/>
    </location>
</feature>
<sequence length="753" mass="85829">MNNTRFDTECISFFQKQMHEWPAVNQRFTALQQQCKTKNLSVNECRISVQYNPARVQSAKAKTDKASIRQRPCFLCEANRPAEQTSLPILEGYQLLVNPFPILPVHFTIVSTRHRPQEILREFTAYQTLLDKLSGFIVFYNGPKCGASAPDHLHFQAGSRGYVPIEADWKSVYESNLKVSSHGIFLLRQFPVPVFVIRTHRDNNATPIFRNLYQALNTDKANGEEPMLNLLGWQEENGEQIILVFPRKKHRPDAYFYEDDRQISISPGAIDMGGLLIAINEQDYQKVTASTASHILKEVGITLEQADEIWQQIHNSSQELPSAEPEIQVGILSDPTISFLLKEPYLFHDEPVSGKQTVSCQDNRLLWNGKLYDQIELTPEGEGCFSLPEVTIGIQFHWQKKEEQTFKGGIRLLCHRDKVVFINKVKVETYLSSVICSEMNSECPYEFLKASAIISRSWVLSQILQKNEKRSSTGICGYSKEQEIIRWYEQSDHKLFDVCADDHCQRYQGIGRIKSGKSLQAVTETQGEVLLFDGEICDARFSKCCGGMTEEYAYCWDDRKIPYLISHSDSIPSTRGQLSSETAAEQWIKETPSCFCNTQDATLLKQILNHYDQSTQDFFRWKVTYTQSEISRLLKEKMQVDFGTVLDIVPIERGPGGHISRLKIIGSLCTRIVGKELEIRKMLSQSHLYSSAFIVEKGENKDGAPQHFTLYGAGWGHGVGMCQIGAAVMGKKGYDYRQILAHYYPHAIIKKLY</sequence>
<dbReference type="InterPro" id="IPR013693">
    <property type="entry name" value="SpoIID/LytB_N"/>
</dbReference>
<evidence type="ECO:0000259" key="2">
    <source>
        <dbReference type="Pfam" id="PF16269"/>
    </source>
</evidence>
<evidence type="ECO:0000313" key="3">
    <source>
        <dbReference type="EMBL" id="MBU3852771.1"/>
    </source>
</evidence>
<protein>
    <submittedName>
        <fullName evidence="3">DUF4922 domain-containing protein</fullName>
    </submittedName>
</protein>
<proteinExistence type="predicted"/>